<reference evidence="2" key="1">
    <citation type="journal article" date="2021" name="Sci. Rep.">
        <title>Diploid genomic architecture of Nitzschia inconspicua, an elite biomass production diatom.</title>
        <authorList>
            <person name="Oliver A."/>
            <person name="Podell S."/>
            <person name="Pinowska A."/>
            <person name="Traller J.C."/>
            <person name="Smith S.R."/>
            <person name="McClure R."/>
            <person name="Beliaev A."/>
            <person name="Bohutskyi P."/>
            <person name="Hill E.A."/>
            <person name="Rabines A."/>
            <person name="Zheng H."/>
            <person name="Allen L.Z."/>
            <person name="Kuo A."/>
            <person name="Grigoriev I.V."/>
            <person name="Allen A.E."/>
            <person name="Hazlebeck D."/>
            <person name="Allen E.E."/>
        </authorList>
    </citation>
    <scope>NUCLEOTIDE SEQUENCE</scope>
    <source>
        <strain evidence="2">Hildebrandi</strain>
    </source>
</reference>
<gene>
    <name evidence="2" type="ORF">IV203_004313</name>
</gene>
<comment type="caution">
    <text evidence="2">The sequence shown here is derived from an EMBL/GenBank/DDBJ whole genome shotgun (WGS) entry which is preliminary data.</text>
</comment>
<evidence type="ECO:0000256" key="1">
    <source>
        <dbReference type="SAM" id="Coils"/>
    </source>
</evidence>
<evidence type="ECO:0000313" key="2">
    <source>
        <dbReference type="EMBL" id="KAG7354957.1"/>
    </source>
</evidence>
<sequence length="331" mass="38705">MSLEKRLHEAMAQHQKILSQADQNSKSLKEMLAIERQEQQRLVNECAKLVKQLHESGEQNERFVSQVKTLSDLVVELLLKLDGIEIEHLKAQDDLLRRCHELEQQLQLNVKGIRNQKNQMVEEKVADMKEGIQGITERNANLEAQITLYKENIEESADRYDMDEEIQGLKERKAYFEAQIALYKETIEECTDNNDREKFLRRCTALEQELSETMELNEELTKQVTPWVERVREAPSDGDFSQLLDRCTDLEAEKATIEYELKQHKNDTAEITKESDELQEKLDAALAELVELQQMRDQDLIVAHKSREMLEALVDANDELMMNSRIYWMKP</sequence>
<reference evidence="2" key="2">
    <citation type="submission" date="2021-04" db="EMBL/GenBank/DDBJ databases">
        <authorList>
            <person name="Podell S."/>
        </authorList>
    </citation>
    <scope>NUCLEOTIDE SEQUENCE</scope>
    <source>
        <strain evidence="2">Hildebrandi</strain>
    </source>
</reference>
<accession>A0A9K3PPJ6</accession>
<evidence type="ECO:0000313" key="3">
    <source>
        <dbReference type="Proteomes" id="UP000693970"/>
    </source>
</evidence>
<dbReference type="Proteomes" id="UP000693970">
    <property type="component" value="Unassembled WGS sequence"/>
</dbReference>
<dbReference type="EMBL" id="JAGRRH010000016">
    <property type="protein sequence ID" value="KAG7354957.1"/>
    <property type="molecule type" value="Genomic_DNA"/>
</dbReference>
<name>A0A9K3PPJ6_9STRA</name>
<proteinExistence type="predicted"/>
<protein>
    <submittedName>
        <fullName evidence="2">Uncharacterized protein</fullName>
    </submittedName>
</protein>
<dbReference type="AlphaFoldDB" id="A0A9K3PPJ6"/>
<organism evidence="2 3">
    <name type="scientific">Nitzschia inconspicua</name>
    <dbReference type="NCBI Taxonomy" id="303405"/>
    <lineage>
        <taxon>Eukaryota</taxon>
        <taxon>Sar</taxon>
        <taxon>Stramenopiles</taxon>
        <taxon>Ochrophyta</taxon>
        <taxon>Bacillariophyta</taxon>
        <taxon>Bacillariophyceae</taxon>
        <taxon>Bacillariophycidae</taxon>
        <taxon>Bacillariales</taxon>
        <taxon>Bacillariaceae</taxon>
        <taxon>Nitzschia</taxon>
    </lineage>
</organism>
<keyword evidence="3" id="KW-1185">Reference proteome</keyword>
<feature type="coiled-coil region" evidence="1">
    <location>
        <begin position="103"/>
        <end position="159"/>
    </location>
</feature>
<feature type="coiled-coil region" evidence="1">
    <location>
        <begin position="247"/>
        <end position="295"/>
    </location>
</feature>
<keyword evidence="1" id="KW-0175">Coiled coil</keyword>